<evidence type="ECO:0000256" key="2">
    <source>
        <dbReference type="SAM" id="SignalP"/>
    </source>
</evidence>
<gene>
    <name evidence="3" type="ORF">ElP_39420</name>
</gene>
<dbReference type="KEGG" id="tpla:ElP_39420"/>
<reference evidence="3 4" key="1">
    <citation type="submission" date="2019-02" db="EMBL/GenBank/DDBJ databases">
        <title>Deep-cultivation of Planctomycetes and their phenomic and genomic characterization uncovers novel biology.</title>
        <authorList>
            <person name="Wiegand S."/>
            <person name="Jogler M."/>
            <person name="Boedeker C."/>
            <person name="Pinto D."/>
            <person name="Vollmers J."/>
            <person name="Rivas-Marin E."/>
            <person name="Kohn T."/>
            <person name="Peeters S.H."/>
            <person name="Heuer A."/>
            <person name="Rast P."/>
            <person name="Oberbeckmann S."/>
            <person name="Bunk B."/>
            <person name="Jeske O."/>
            <person name="Meyerdierks A."/>
            <person name="Storesund J.E."/>
            <person name="Kallscheuer N."/>
            <person name="Luecker S."/>
            <person name="Lage O.M."/>
            <person name="Pohl T."/>
            <person name="Merkel B.J."/>
            <person name="Hornburger P."/>
            <person name="Mueller R.-W."/>
            <person name="Bruemmer F."/>
            <person name="Labrenz M."/>
            <person name="Spormann A.M."/>
            <person name="Op den Camp H."/>
            <person name="Overmann J."/>
            <person name="Amann R."/>
            <person name="Jetten M.S.M."/>
            <person name="Mascher T."/>
            <person name="Medema M.H."/>
            <person name="Devos D.P."/>
            <person name="Kaster A.-K."/>
            <person name="Ovreas L."/>
            <person name="Rohde M."/>
            <person name="Galperin M.Y."/>
            <person name="Jogler C."/>
        </authorList>
    </citation>
    <scope>NUCLEOTIDE SEQUENCE [LARGE SCALE GENOMIC DNA]</scope>
    <source>
        <strain evidence="3 4">ElP</strain>
    </source>
</reference>
<proteinExistence type="predicted"/>
<evidence type="ECO:0000313" key="3">
    <source>
        <dbReference type="EMBL" id="QDV36032.1"/>
    </source>
</evidence>
<feature type="compositionally biased region" description="Basic and acidic residues" evidence="1">
    <location>
        <begin position="346"/>
        <end position="366"/>
    </location>
</feature>
<dbReference type="AlphaFoldDB" id="A0A518H5C8"/>
<sequence length="410" mass="44318" precursor="true">MSRSTAAISLVLLLAASAGPGCRSFQGNLLRREVAQAPPKPEQPDPAELARRVALEHDRRAGLVEALKVTDLKIQVDTFTDQNGRSRSMFVGGTAEGVLVMERPRNLRILLKKPLGMSVADIGSNDREFWFANDLAHEMIIGSYAQAEGLADPFLASVRPGWIFEVLGLEPIAADASIERGESDATLTIVEDRTLPNGVKMVKESVLNVAEQRIVEHRLYSEGRKELVAQARVEQPVSLPVGPSDGVNPPETIQIPRFVRLTIPEVAELRMTLVGIEPNPSDDFAALTSFEKPPKDGYQFVDLFDLASQPGPVLADASSASSASTPPPIPPPSMAMDAPGALVLPRSDREVARVEDASGTPRRDEPGGGPSDPVALDLPSASRVPGASLRRETWDTIEGNRFRRGVLRRE</sequence>
<accession>A0A518H5C8</accession>
<feature type="compositionally biased region" description="Low complexity" evidence="1">
    <location>
        <begin position="315"/>
        <end position="324"/>
    </location>
</feature>
<evidence type="ECO:0000256" key="1">
    <source>
        <dbReference type="SAM" id="MobiDB-lite"/>
    </source>
</evidence>
<dbReference type="EMBL" id="CP036426">
    <property type="protein sequence ID" value="QDV36032.1"/>
    <property type="molecule type" value="Genomic_DNA"/>
</dbReference>
<keyword evidence="4" id="KW-1185">Reference proteome</keyword>
<dbReference type="RefSeq" id="WP_145272033.1">
    <property type="nucleotide sequence ID" value="NZ_CP036426.1"/>
</dbReference>
<dbReference type="Proteomes" id="UP000317835">
    <property type="component" value="Chromosome"/>
</dbReference>
<name>A0A518H5C8_9BACT</name>
<evidence type="ECO:0008006" key="5">
    <source>
        <dbReference type="Google" id="ProtNLM"/>
    </source>
</evidence>
<protein>
    <recommendedName>
        <fullName evidence="5">Outer membrane lipoprotein-sorting protein</fullName>
    </recommendedName>
</protein>
<feature type="region of interest" description="Disordered" evidence="1">
    <location>
        <begin position="312"/>
        <end position="389"/>
    </location>
</feature>
<evidence type="ECO:0000313" key="4">
    <source>
        <dbReference type="Proteomes" id="UP000317835"/>
    </source>
</evidence>
<feature type="signal peptide" evidence="2">
    <location>
        <begin position="1"/>
        <end position="18"/>
    </location>
</feature>
<organism evidence="3 4">
    <name type="scientific">Tautonia plasticadhaerens</name>
    <dbReference type="NCBI Taxonomy" id="2527974"/>
    <lineage>
        <taxon>Bacteria</taxon>
        <taxon>Pseudomonadati</taxon>
        <taxon>Planctomycetota</taxon>
        <taxon>Planctomycetia</taxon>
        <taxon>Isosphaerales</taxon>
        <taxon>Isosphaeraceae</taxon>
        <taxon>Tautonia</taxon>
    </lineage>
</organism>
<keyword evidence="2" id="KW-0732">Signal</keyword>
<feature type="chain" id="PRO_5021909548" description="Outer membrane lipoprotein-sorting protein" evidence="2">
    <location>
        <begin position="19"/>
        <end position="410"/>
    </location>
</feature>
<dbReference type="OrthoDB" id="279598at2"/>